<feature type="non-terminal residue" evidence="1">
    <location>
        <position position="1"/>
    </location>
</feature>
<sequence>RIERSTVLSMLTQTAHCTCCRHRPITPRTSLEQVRARKQ</sequence>
<proteinExistence type="predicted"/>
<dbReference type="Proteomes" id="UP000221165">
    <property type="component" value="Unassembled WGS sequence"/>
</dbReference>
<dbReference type="EMBL" id="MIGC01002901">
    <property type="protein sequence ID" value="PHJ20281.1"/>
    <property type="molecule type" value="Genomic_DNA"/>
</dbReference>
<dbReference type="AlphaFoldDB" id="A0A2C6K3I8"/>
<gene>
    <name evidence="1" type="ORF">CSUI_005885</name>
</gene>
<dbReference type="RefSeq" id="XP_067921971.1">
    <property type="nucleotide sequence ID" value="XM_068066052.1"/>
</dbReference>
<keyword evidence="2" id="KW-1185">Reference proteome</keyword>
<name>A0A2C6K3I8_9APIC</name>
<evidence type="ECO:0000313" key="1">
    <source>
        <dbReference type="EMBL" id="PHJ20281.1"/>
    </source>
</evidence>
<protein>
    <submittedName>
        <fullName evidence="1">Uncharacterized protein</fullName>
    </submittedName>
</protein>
<dbReference type="VEuPathDB" id="ToxoDB:CSUI_005885"/>
<comment type="caution">
    <text evidence="1">The sequence shown here is derived from an EMBL/GenBank/DDBJ whole genome shotgun (WGS) entry which is preliminary data.</text>
</comment>
<reference evidence="1 2" key="1">
    <citation type="journal article" date="2017" name="Int. J. Parasitol.">
        <title>The genome of the protozoan parasite Cystoisospora suis and a reverse vaccinology approach to identify vaccine candidates.</title>
        <authorList>
            <person name="Palmieri N."/>
            <person name="Shrestha A."/>
            <person name="Ruttkowski B."/>
            <person name="Beck T."/>
            <person name="Vogl C."/>
            <person name="Tomley F."/>
            <person name="Blake D.P."/>
            <person name="Joachim A."/>
        </authorList>
    </citation>
    <scope>NUCLEOTIDE SEQUENCE [LARGE SCALE GENOMIC DNA]</scope>
    <source>
        <strain evidence="1 2">Wien I</strain>
    </source>
</reference>
<dbReference type="GeneID" id="94429263"/>
<evidence type="ECO:0000313" key="2">
    <source>
        <dbReference type="Proteomes" id="UP000221165"/>
    </source>
</evidence>
<accession>A0A2C6K3I8</accession>
<organism evidence="1 2">
    <name type="scientific">Cystoisospora suis</name>
    <dbReference type="NCBI Taxonomy" id="483139"/>
    <lineage>
        <taxon>Eukaryota</taxon>
        <taxon>Sar</taxon>
        <taxon>Alveolata</taxon>
        <taxon>Apicomplexa</taxon>
        <taxon>Conoidasida</taxon>
        <taxon>Coccidia</taxon>
        <taxon>Eucoccidiorida</taxon>
        <taxon>Eimeriorina</taxon>
        <taxon>Sarcocystidae</taxon>
        <taxon>Cystoisospora</taxon>
    </lineage>
</organism>